<dbReference type="GO" id="GO:0045505">
    <property type="term" value="F:dynein intermediate chain binding"/>
    <property type="evidence" value="ECO:0007669"/>
    <property type="project" value="TreeGrafter"/>
</dbReference>
<dbReference type="AlphaFoldDB" id="A0A3P7LST2"/>
<keyword evidence="1" id="KW-0505">Motor protein</keyword>
<dbReference type="PANTHER" id="PTHR11886">
    <property type="entry name" value="DYNEIN LIGHT CHAIN"/>
    <property type="match status" value="1"/>
</dbReference>
<keyword evidence="1" id="KW-0963">Cytoplasm</keyword>
<accession>A0A3P7LST2</accession>
<dbReference type="CDD" id="cd21450">
    <property type="entry name" value="DLC-like_DYNLL1-like"/>
    <property type="match status" value="1"/>
</dbReference>
<dbReference type="GO" id="GO:0005868">
    <property type="term" value="C:cytoplasmic dynein complex"/>
    <property type="evidence" value="ECO:0007669"/>
    <property type="project" value="TreeGrafter"/>
</dbReference>
<dbReference type="InterPro" id="IPR001372">
    <property type="entry name" value="Dynein_light_chain_typ-1/2"/>
</dbReference>
<dbReference type="SMART" id="SM01375">
    <property type="entry name" value="Dynein_light"/>
    <property type="match status" value="1"/>
</dbReference>
<keyword evidence="1" id="KW-0493">Microtubule</keyword>
<dbReference type="Proteomes" id="UP000281553">
    <property type="component" value="Unassembled WGS sequence"/>
</dbReference>
<evidence type="ECO:0000256" key="1">
    <source>
        <dbReference type="RuleBase" id="RU365010"/>
    </source>
</evidence>
<dbReference type="Gene3D" id="3.30.740.10">
    <property type="entry name" value="Protein Inhibitor Of Neuronal Nitric Oxide Synthase"/>
    <property type="match status" value="1"/>
</dbReference>
<evidence type="ECO:0000313" key="2">
    <source>
        <dbReference type="EMBL" id="VDN14757.1"/>
    </source>
</evidence>
<organism evidence="2 3">
    <name type="scientific">Dibothriocephalus latus</name>
    <name type="common">Fish tapeworm</name>
    <name type="synonym">Diphyllobothrium latum</name>
    <dbReference type="NCBI Taxonomy" id="60516"/>
    <lineage>
        <taxon>Eukaryota</taxon>
        <taxon>Metazoa</taxon>
        <taxon>Spiralia</taxon>
        <taxon>Lophotrochozoa</taxon>
        <taxon>Platyhelminthes</taxon>
        <taxon>Cestoda</taxon>
        <taxon>Eucestoda</taxon>
        <taxon>Diphyllobothriidea</taxon>
        <taxon>Diphyllobothriidae</taxon>
        <taxon>Dibothriocephalus</taxon>
    </lineage>
</organism>
<evidence type="ECO:0000313" key="3">
    <source>
        <dbReference type="Proteomes" id="UP000281553"/>
    </source>
</evidence>
<keyword evidence="1" id="KW-0206">Cytoskeleton</keyword>
<dbReference type="Pfam" id="PF01221">
    <property type="entry name" value="Dynein_light"/>
    <property type="match status" value="1"/>
</dbReference>
<sequence length="92" mass="10637">MSKDPNLFDAIVYDCKLPDDQQKAIVQMGMEALEETTELDHICKYVKHQMELKYGNGWCCICGSQFSTCVACVDEDFMHFHLGYVDFVIFRV</sequence>
<dbReference type="OrthoDB" id="10033309at2759"/>
<reference evidence="2 3" key="1">
    <citation type="submission" date="2018-11" db="EMBL/GenBank/DDBJ databases">
        <authorList>
            <consortium name="Pathogen Informatics"/>
        </authorList>
    </citation>
    <scope>NUCLEOTIDE SEQUENCE [LARGE SCALE GENOMIC DNA]</scope>
</reference>
<proteinExistence type="inferred from homology"/>
<keyword evidence="3" id="KW-1185">Reference proteome</keyword>
<keyword evidence="1" id="KW-0243">Dynein</keyword>
<dbReference type="GO" id="GO:0005874">
    <property type="term" value="C:microtubule"/>
    <property type="evidence" value="ECO:0007669"/>
    <property type="project" value="UniProtKB-KW"/>
</dbReference>
<dbReference type="InterPro" id="IPR037177">
    <property type="entry name" value="DLC_sf"/>
</dbReference>
<dbReference type="SUPFAM" id="SSF54648">
    <property type="entry name" value="DLC"/>
    <property type="match status" value="1"/>
</dbReference>
<protein>
    <recommendedName>
        <fullName evidence="1">Dynein light chain</fullName>
    </recommendedName>
</protein>
<comment type="subcellular location">
    <subcellularLocation>
        <location evidence="1">Cytoplasm</location>
        <location evidence="1">Cytoskeleton</location>
    </subcellularLocation>
</comment>
<dbReference type="PANTHER" id="PTHR11886:SF35">
    <property type="entry name" value="DYNEIN LIGHT CHAIN"/>
    <property type="match status" value="1"/>
</dbReference>
<comment type="similarity">
    <text evidence="1">Belongs to the dynein light chain family.</text>
</comment>
<dbReference type="GO" id="GO:0007017">
    <property type="term" value="P:microtubule-based process"/>
    <property type="evidence" value="ECO:0007669"/>
    <property type="project" value="InterPro"/>
</dbReference>
<gene>
    <name evidence="2" type="ORF">DILT_LOCUS10588</name>
</gene>
<name>A0A3P7LST2_DIBLA</name>
<dbReference type="EMBL" id="UYRU01060296">
    <property type="protein sequence ID" value="VDN14757.1"/>
    <property type="molecule type" value="Genomic_DNA"/>
</dbReference>